<evidence type="ECO:0000313" key="3">
    <source>
        <dbReference type="Proteomes" id="UP001256588"/>
    </source>
</evidence>
<organism evidence="2 3">
    <name type="scientific">Luteimonas terrae</name>
    <dbReference type="NCBI Taxonomy" id="1530191"/>
    <lineage>
        <taxon>Bacteria</taxon>
        <taxon>Pseudomonadati</taxon>
        <taxon>Pseudomonadota</taxon>
        <taxon>Gammaproteobacteria</taxon>
        <taxon>Lysobacterales</taxon>
        <taxon>Lysobacteraceae</taxon>
        <taxon>Luteimonas</taxon>
    </lineage>
</organism>
<comment type="caution">
    <text evidence="2">The sequence shown here is derived from an EMBL/GenBank/DDBJ whole genome shotgun (WGS) entry which is preliminary data.</text>
</comment>
<evidence type="ECO:0000259" key="1">
    <source>
        <dbReference type="Pfam" id="PF06812"/>
    </source>
</evidence>
<dbReference type="PANTHER" id="PTHR37951:SF1">
    <property type="entry name" value="TYPE VI SECRETION SYSTEM COMPONENT TSSA1"/>
    <property type="match status" value="1"/>
</dbReference>
<protein>
    <submittedName>
        <fullName evidence="2">Type VI secretion system protein ImpA</fullName>
    </submittedName>
</protein>
<evidence type="ECO:0000313" key="2">
    <source>
        <dbReference type="EMBL" id="MDR7192627.1"/>
    </source>
</evidence>
<dbReference type="InterPro" id="IPR010657">
    <property type="entry name" value="ImpA_N"/>
</dbReference>
<accession>A0ABU1XV44</accession>
<dbReference type="RefSeq" id="WP_310233828.1">
    <property type="nucleotide sequence ID" value="NZ_JAVDWO010000004.1"/>
</dbReference>
<gene>
    <name evidence="2" type="ORF">J2W68_001341</name>
</gene>
<dbReference type="EMBL" id="JAVDWO010000004">
    <property type="protein sequence ID" value="MDR7192627.1"/>
    <property type="molecule type" value="Genomic_DNA"/>
</dbReference>
<dbReference type="Proteomes" id="UP001256588">
    <property type="component" value="Unassembled WGS sequence"/>
</dbReference>
<dbReference type="NCBIfam" id="TIGR03363">
    <property type="entry name" value="VI_chp_8"/>
    <property type="match status" value="1"/>
</dbReference>
<feature type="domain" description="ImpA N-terminal" evidence="1">
    <location>
        <begin position="8"/>
        <end position="130"/>
    </location>
</feature>
<dbReference type="InterPro" id="IPR017740">
    <property type="entry name" value="TssA-like"/>
</dbReference>
<reference evidence="2 3" key="1">
    <citation type="submission" date="2023-07" db="EMBL/GenBank/DDBJ databases">
        <title>Sorghum-associated microbial communities from plants grown in Nebraska, USA.</title>
        <authorList>
            <person name="Schachtman D."/>
        </authorList>
    </citation>
    <scope>NUCLEOTIDE SEQUENCE [LARGE SCALE GENOMIC DNA]</scope>
    <source>
        <strain evidence="2 3">4099</strain>
    </source>
</reference>
<dbReference type="PANTHER" id="PTHR37951">
    <property type="entry name" value="CYTOPLASMIC PROTEIN-RELATED"/>
    <property type="match status" value="1"/>
</dbReference>
<proteinExistence type="predicted"/>
<keyword evidence="3" id="KW-1185">Reference proteome</keyword>
<dbReference type="Pfam" id="PF06812">
    <property type="entry name" value="ImpA_N"/>
    <property type="match status" value="1"/>
</dbReference>
<sequence>MLEQEALLAPINGNAPCGDDMSFSSEFDAIQNARRADDPSLDQGEWVTDLKSADWAGALASCEKLLRERTKDLRLAGWYAEARAQLHGFAGLAAGYRLATALCDRYWDNLHPLPQDGDQEDRIGNLTWLVGNSQQWLRTLPIIQGPQGRFGLADIEAAHLRSDGDAGNMDAIEAARHDTPHAFYVGLISQLPECSAALEDLQRSVDARLGIDGPNFSHLRDQLDTLDRTVRRFARDAGVLTDAEAPPAPDADDDASIAQVAQGAVSGPIGSRRQAIAQLREVAEFFRRTEPHSPVAYLADKAARWGEMPLHVWLKRVIKDDSILAQMEEMLDIEARGGNG</sequence>
<name>A0ABU1XV44_9GAMM</name>